<keyword evidence="7" id="KW-0460">Magnesium</keyword>
<feature type="transmembrane region" description="Helical" evidence="8">
    <location>
        <begin position="247"/>
        <end position="265"/>
    </location>
</feature>
<keyword evidence="5 8" id="KW-1133">Transmembrane helix</keyword>
<feature type="transmembrane region" description="Helical" evidence="8">
    <location>
        <begin position="295"/>
        <end position="315"/>
    </location>
</feature>
<evidence type="ECO:0000256" key="3">
    <source>
        <dbReference type="ARBA" id="ARBA00022679"/>
    </source>
</evidence>
<evidence type="ECO:0000256" key="8">
    <source>
        <dbReference type="SAM" id="Phobius"/>
    </source>
</evidence>
<dbReference type="AlphaFoldDB" id="A0A7T7XKD4"/>
<dbReference type="GO" id="GO:0046872">
    <property type="term" value="F:metal ion binding"/>
    <property type="evidence" value="ECO:0007669"/>
    <property type="project" value="UniProtKB-KW"/>
</dbReference>
<dbReference type="PANTHER" id="PTHR22926">
    <property type="entry name" value="PHOSPHO-N-ACETYLMURAMOYL-PENTAPEPTIDE-TRANSFERASE"/>
    <property type="match status" value="1"/>
</dbReference>
<feature type="binding site" evidence="7">
    <location>
        <position position="219"/>
    </location>
    <ligand>
        <name>Mg(2+)</name>
        <dbReference type="ChEBI" id="CHEBI:18420"/>
    </ligand>
</feature>
<keyword evidence="6 8" id="KW-0472">Membrane</keyword>
<dbReference type="GO" id="GO:0044038">
    <property type="term" value="P:cell wall macromolecule biosynthetic process"/>
    <property type="evidence" value="ECO:0007669"/>
    <property type="project" value="TreeGrafter"/>
</dbReference>
<dbReference type="Proteomes" id="UP000595917">
    <property type="component" value="Chromosome"/>
</dbReference>
<evidence type="ECO:0000256" key="7">
    <source>
        <dbReference type="PIRSR" id="PIRSR600715-1"/>
    </source>
</evidence>
<name>A0A7T7XKD4_9SPIR</name>
<feature type="transmembrane region" description="Helical" evidence="8">
    <location>
        <begin position="45"/>
        <end position="66"/>
    </location>
</feature>
<dbReference type="EMBL" id="CP067089">
    <property type="protein sequence ID" value="QQO08009.1"/>
    <property type="molecule type" value="Genomic_DNA"/>
</dbReference>
<feature type="transmembrane region" description="Helical" evidence="8">
    <location>
        <begin position="164"/>
        <end position="183"/>
    </location>
</feature>
<feature type="transmembrane region" description="Helical" evidence="8">
    <location>
        <begin position="189"/>
        <end position="208"/>
    </location>
</feature>
<dbReference type="KEGG" id="bhc:JFL75_13785"/>
<keyword evidence="3 9" id="KW-0808">Transferase</keyword>
<keyword evidence="7" id="KW-0479">Metal-binding</keyword>
<feature type="transmembrane region" description="Helical" evidence="8">
    <location>
        <begin position="138"/>
        <end position="157"/>
    </location>
</feature>
<dbReference type="GO" id="GO:0009103">
    <property type="term" value="P:lipopolysaccharide biosynthetic process"/>
    <property type="evidence" value="ECO:0007669"/>
    <property type="project" value="TreeGrafter"/>
</dbReference>
<evidence type="ECO:0000313" key="9">
    <source>
        <dbReference type="EMBL" id="QQO08009.1"/>
    </source>
</evidence>
<keyword evidence="4 8" id="KW-0812">Transmembrane</keyword>
<evidence type="ECO:0000313" key="10">
    <source>
        <dbReference type="Proteomes" id="UP000595917"/>
    </source>
</evidence>
<evidence type="ECO:0000256" key="2">
    <source>
        <dbReference type="ARBA" id="ARBA00022475"/>
    </source>
</evidence>
<dbReference type="InterPro" id="IPR018480">
    <property type="entry name" value="PNAcMuramoyl-5peptid_Trfase_CS"/>
</dbReference>
<dbReference type="InterPro" id="IPR000715">
    <property type="entry name" value="Glycosyl_transferase_4"/>
</dbReference>
<feature type="transmembrane region" description="Helical" evidence="8">
    <location>
        <begin position="321"/>
        <end position="343"/>
    </location>
</feature>
<keyword evidence="2" id="KW-1003">Cell membrane</keyword>
<protein>
    <submittedName>
        <fullName evidence="9">Undecaprenyl/decaprenyl-phosphate alpha-N-acetylglucosaminyl 1-phosphate transferase</fullName>
    </submittedName>
</protein>
<comment type="subcellular location">
    <subcellularLocation>
        <location evidence="1">Cell membrane</location>
        <topology evidence="1">Multi-pass membrane protein</topology>
    </subcellularLocation>
</comment>
<keyword evidence="10" id="KW-1185">Reference proteome</keyword>
<evidence type="ECO:0000256" key="6">
    <source>
        <dbReference type="ARBA" id="ARBA00023136"/>
    </source>
</evidence>
<reference evidence="9" key="1">
    <citation type="submission" date="2021-01" db="EMBL/GenBank/DDBJ databases">
        <title>Description of Breznakiella homolactica.</title>
        <authorList>
            <person name="Song Y."/>
            <person name="Brune A."/>
        </authorList>
    </citation>
    <scope>NUCLEOTIDE SEQUENCE</scope>
    <source>
        <strain evidence="9">RmG30</strain>
    </source>
</reference>
<dbReference type="PROSITE" id="PS01348">
    <property type="entry name" value="MRAY_2"/>
    <property type="match status" value="1"/>
</dbReference>
<feature type="binding site" evidence="7">
    <location>
        <position position="156"/>
    </location>
    <ligand>
        <name>Mg(2+)</name>
        <dbReference type="ChEBI" id="CHEBI:18420"/>
    </ligand>
</feature>
<evidence type="ECO:0000256" key="1">
    <source>
        <dbReference type="ARBA" id="ARBA00004651"/>
    </source>
</evidence>
<evidence type="ECO:0000256" key="4">
    <source>
        <dbReference type="ARBA" id="ARBA00022692"/>
    </source>
</evidence>
<feature type="transmembrane region" description="Helical" evidence="8">
    <location>
        <begin position="105"/>
        <end position="126"/>
    </location>
</feature>
<feature type="transmembrane region" description="Helical" evidence="8">
    <location>
        <begin position="215"/>
        <end position="235"/>
    </location>
</feature>
<dbReference type="CDD" id="cd06853">
    <property type="entry name" value="GT_WecA_like"/>
    <property type="match status" value="1"/>
</dbReference>
<evidence type="ECO:0000256" key="5">
    <source>
        <dbReference type="ARBA" id="ARBA00022989"/>
    </source>
</evidence>
<dbReference type="GO" id="GO:0016780">
    <property type="term" value="F:phosphotransferase activity, for other substituted phosphate groups"/>
    <property type="evidence" value="ECO:0007669"/>
    <property type="project" value="InterPro"/>
</dbReference>
<feature type="transmembrane region" description="Helical" evidence="8">
    <location>
        <begin position="6"/>
        <end position="25"/>
    </location>
</feature>
<gene>
    <name evidence="9" type="ORF">JFL75_13785</name>
</gene>
<comment type="cofactor">
    <cofactor evidence="7">
        <name>Mg(2+)</name>
        <dbReference type="ChEBI" id="CHEBI:18420"/>
    </cofactor>
</comment>
<organism evidence="9 10">
    <name type="scientific">Breznakiella homolactica</name>
    <dbReference type="NCBI Taxonomy" id="2798577"/>
    <lineage>
        <taxon>Bacteria</taxon>
        <taxon>Pseudomonadati</taxon>
        <taxon>Spirochaetota</taxon>
        <taxon>Spirochaetia</taxon>
        <taxon>Spirochaetales</taxon>
        <taxon>Breznakiellaceae</taxon>
        <taxon>Breznakiella</taxon>
    </lineage>
</organism>
<feature type="transmembrane region" description="Helical" evidence="8">
    <location>
        <begin position="72"/>
        <end position="93"/>
    </location>
</feature>
<dbReference type="GO" id="GO:0005886">
    <property type="term" value="C:plasma membrane"/>
    <property type="evidence" value="ECO:0007669"/>
    <property type="project" value="UniProtKB-SubCell"/>
</dbReference>
<dbReference type="GO" id="GO:0071555">
    <property type="term" value="P:cell wall organization"/>
    <property type="evidence" value="ECO:0007669"/>
    <property type="project" value="TreeGrafter"/>
</dbReference>
<dbReference type="RefSeq" id="WP_215625315.1">
    <property type="nucleotide sequence ID" value="NZ_CP067089.2"/>
</dbReference>
<proteinExistence type="predicted"/>
<dbReference type="Pfam" id="PF00953">
    <property type="entry name" value="Glycos_transf_4"/>
    <property type="match status" value="1"/>
</dbReference>
<dbReference type="PANTHER" id="PTHR22926:SF3">
    <property type="entry name" value="UNDECAPRENYL-PHOSPHATE ALPHA-N-ACETYLGLUCOSAMINYL 1-PHOSPHATE TRANSFERASE"/>
    <property type="match status" value="1"/>
</dbReference>
<accession>A0A7T7XKD4</accession>
<sequence>MFSMLIVIVSTFVLSVLAVGIVLWLSKKNAWYDKVDGRKIHTGNIPRLGGVGFASAFIIVAFFITIHAAEPYFGLRFLPVSAGMIIVLVFGVIDDFRPLKPRNKLLIQCIAALCVIIPGYTFHRLFYSDLGGLSELNWLTYPISFIWIVGITNALNFIDGVDGLAGGISALISITYALIFASFANTGTATMLCAALAAAIAGFLVFNLPIPKARIFMGDGGSQFLGFILAVLPLIDKGNTSSELPLPYAAALLLIPIFDTVSAVWRRVRDGRRIDSPDKAHIHHKLMNIGLNARGVIGVLYGVQIILGVLVFLAIKSSSVMSLVFLGAAYFLAIVFFSCLHYMNRAANRRRNASAQGAGAEAGNFKQPEKEV</sequence>